<keyword evidence="11" id="KW-1133">Transmembrane helix</keyword>
<evidence type="ECO:0000256" key="9">
    <source>
        <dbReference type="ARBA" id="ARBA00023288"/>
    </source>
</evidence>
<dbReference type="GO" id="GO:0012505">
    <property type="term" value="C:endomembrane system"/>
    <property type="evidence" value="ECO:0007669"/>
    <property type="project" value="UniProtKB-SubCell"/>
</dbReference>
<evidence type="ECO:0000256" key="11">
    <source>
        <dbReference type="SAM" id="Phobius"/>
    </source>
</evidence>
<name>A0A4S8KCZ7_MUSBA</name>
<dbReference type="AlphaFoldDB" id="A0A4S8KCZ7"/>
<dbReference type="InterPro" id="IPR039281">
    <property type="entry name" value="AGP3/12/13/14/21"/>
</dbReference>
<dbReference type="PANTHER" id="PTHR34114">
    <property type="entry name" value="ARABINOGALACTAN PEPTIDE 1"/>
    <property type="match status" value="1"/>
</dbReference>
<protein>
    <submittedName>
        <fullName evidence="12">Uncharacterized protein</fullName>
    </submittedName>
</protein>
<comment type="subcellular location">
    <subcellularLocation>
        <location evidence="10">Endomembrane system</location>
        <topology evidence="10">Lipid-anchor</topology>
    </subcellularLocation>
    <subcellularLocation>
        <location evidence="1">Membrane</location>
        <topology evidence="1">Lipid-anchor</topology>
        <topology evidence="1">GPI-anchor</topology>
    </subcellularLocation>
</comment>
<evidence type="ECO:0000256" key="4">
    <source>
        <dbReference type="ARBA" id="ARBA00022729"/>
    </source>
</evidence>
<evidence type="ECO:0000256" key="10">
    <source>
        <dbReference type="ARBA" id="ARBA00037868"/>
    </source>
</evidence>
<comment type="similarity">
    <text evidence="2">Belongs to the AG-peptide AGP family.</text>
</comment>
<evidence type="ECO:0000313" key="12">
    <source>
        <dbReference type="EMBL" id="THU73021.1"/>
    </source>
</evidence>
<evidence type="ECO:0000256" key="1">
    <source>
        <dbReference type="ARBA" id="ARBA00004589"/>
    </source>
</evidence>
<dbReference type="PANTHER" id="PTHR34114:SF11">
    <property type="entry name" value="ARABINOGALACTAN PROTEIN 13-RELATED"/>
    <property type="match status" value="1"/>
</dbReference>
<evidence type="ECO:0000256" key="5">
    <source>
        <dbReference type="ARBA" id="ARBA00022974"/>
    </source>
</evidence>
<accession>A0A4S8KCZ7</accession>
<evidence type="ECO:0000256" key="2">
    <source>
        <dbReference type="ARBA" id="ARBA00005835"/>
    </source>
</evidence>
<evidence type="ECO:0000256" key="6">
    <source>
        <dbReference type="ARBA" id="ARBA00023136"/>
    </source>
</evidence>
<gene>
    <name evidence="12" type="ORF">C4D60_Mb04t18400</name>
</gene>
<organism evidence="12 13">
    <name type="scientific">Musa balbisiana</name>
    <name type="common">Banana</name>
    <dbReference type="NCBI Taxonomy" id="52838"/>
    <lineage>
        <taxon>Eukaryota</taxon>
        <taxon>Viridiplantae</taxon>
        <taxon>Streptophyta</taxon>
        <taxon>Embryophyta</taxon>
        <taxon>Tracheophyta</taxon>
        <taxon>Spermatophyta</taxon>
        <taxon>Magnoliopsida</taxon>
        <taxon>Liliopsida</taxon>
        <taxon>Zingiberales</taxon>
        <taxon>Musaceae</taxon>
        <taxon>Musa</taxon>
    </lineage>
</organism>
<proteinExistence type="inferred from homology"/>
<evidence type="ECO:0000256" key="3">
    <source>
        <dbReference type="ARBA" id="ARBA00022622"/>
    </source>
</evidence>
<keyword evidence="13" id="KW-1185">Reference proteome</keyword>
<reference evidence="12 13" key="1">
    <citation type="journal article" date="2019" name="Nat. Plants">
        <title>Genome sequencing of Musa balbisiana reveals subgenome evolution and function divergence in polyploid bananas.</title>
        <authorList>
            <person name="Yao X."/>
        </authorList>
    </citation>
    <scope>NUCLEOTIDE SEQUENCE [LARGE SCALE GENOMIC DNA]</scope>
    <source>
        <strain evidence="13">cv. DH-PKW</strain>
        <tissue evidence="12">Leaves</tissue>
    </source>
</reference>
<sequence length="188" mass="20378">MALTSPSSRQPAVYAFFSLSLSLTRTHPVIKVRPITSFNHSHPFPFIFDCFFLPFLRCQVSNSNHTKITRQIEAIQPLYNPPSPPPHEPIPSSLCSSFLQEDLWRVYTHKLSLLLSSLTSILSTMEAGPKLRLFAVAMMAVVMASSLVEKAAAAEAPAPSPTSGATTLAAPAAVLASLSALLFGYFLC</sequence>
<keyword evidence="7" id="KW-0325">Glycoprotein</keyword>
<keyword evidence="6 11" id="KW-0472">Membrane</keyword>
<dbReference type="EMBL" id="PYDT01000001">
    <property type="protein sequence ID" value="THU73021.1"/>
    <property type="molecule type" value="Genomic_DNA"/>
</dbReference>
<feature type="transmembrane region" description="Helical" evidence="11">
    <location>
        <begin position="168"/>
        <end position="187"/>
    </location>
</feature>
<evidence type="ECO:0000256" key="7">
    <source>
        <dbReference type="ARBA" id="ARBA00023180"/>
    </source>
</evidence>
<evidence type="ECO:0000313" key="13">
    <source>
        <dbReference type="Proteomes" id="UP000317650"/>
    </source>
</evidence>
<keyword evidence="3" id="KW-0336">GPI-anchor</keyword>
<keyword evidence="5" id="KW-0654">Proteoglycan</keyword>
<keyword evidence="8" id="KW-0379">Hydroxylation</keyword>
<keyword evidence="11" id="KW-0812">Transmembrane</keyword>
<dbReference type="GO" id="GO:0098552">
    <property type="term" value="C:side of membrane"/>
    <property type="evidence" value="ECO:0007669"/>
    <property type="project" value="UniProtKB-KW"/>
</dbReference>
<comment type="caution">
    <text evidence="12">The sequence shown here is derived from an EMBL/GenBank/DDBJ whole genome shotgun (WGS) entry which is preliminary data.</text>
</comment>
<dbReference type="Proteomes" id="UP000317650">
    <property type="component" value="Chromosome 4"/>
</dbReference>
<evidence type="ECO:0000256" key="8">
    <source>
        <dbReference type="ARBA" id="ARBA00023278"/>
    </source>
</evidence>
<keyword evidence="9" id="KW-0449">Lipoprotein</keyword>
<keyword evidence="4" id="KW-0732">Signal</keyword>
<feature type="transmembrane region" description="Helical" evidence="11">
    <location>
        <begin position="131"/>
        <end position="148"/>
    </location>
</feature>